<evidence type="ECO:0000313" key="6">
    <source>
        <dbReference type="Proteomes" id="UP000757232"/>
    </source>
</evidence>
<dbReference type="PANTHER" id="PTHR42919">
    <property type="entry name" value="N-ALPHA-ACETYLTRANSFERASE"/>
    <property type="match status" value="1"/>
</dbReference>
<dbReference type="InterPro" id="IPR051556">
    <property type="entry name" value="N-term/lysine_N-AcTrnsfr"/>
</dbReference>
<sequence length="201" mass="23017">MSSPTSGRQYKNNPYERVSFSSVTGNNIGIIRVLNSTLFPIQYSQRFYKQIVQPELEKYCKLIYLNDVPVGTVCCRLEEIDNETKLYVMTMGVLAPYRNRKIGSQALQHILDAARESKKPKITSVYLHVWVESGDAKRFYERHGFKEVGLVVDYYKKMEVRDAWILEYRLHPSAAEGEDESVELQAMSPSPAAQDHATTVT</sequence>
<evidence type="ECO:0000256" key="3">
    <source>
        <dbReference type="SAM" id="MobiDB-lite"/>
    </source>
</evidence>
<dbReference type="FunFam" id="3.40.630.30:FF:000006">
    <property type="entry name" value="Putative n-alpha-acetyltransferase 50"/>
    <property type="match status" value="1"/>
</dbReference>
<dbReference type="InterPro" id="IPR000182">
    <property type="entry name" value="GNAT_dom"/>
</dbReference>
<protein>
    <submittedName>
        <fullName evidence="5">N-acetyltransferase NAT13</fullName>
    </submittedName>
</protein>
<dbReference type="GO" id="GO:0007064">
    <property type="term" value="P:mitotic sister chromatid cohesion"/>
    <property type="evidence" value="ECO:0007669"/>
    <property type="project" value="TreeGrafter"/>
</dbReference>
<dbReference type="PANTHER" id="PTHR42919:SF8">
    <property type="entry name" value="N-ALPHA-ACETYLTRANSFERASE 50"/>
    <property type="match status" value="1"/>
</dbReference>
<evidence type="ECO:0000256" key="2">
    <source>
        <dbReference type="ARBA" id="ARBA00023315"/>
    </source>
</evidence>
<comment type="caution">
    <text evidence="5">The sequence shown here is derived from an EMBL/GenBank/DDBJ whole genome shotgun (WGS) entry which is preliminary data.</text>
</comment>
<dbReference type="Proteomes" id="UP000757232">
    <property type="component" value="Unassembled WGS sequence"/>
</dbReference>
<dbReference type="PROSITE" id="PS51186">
    <property type="entry name" value="GNAT"/>
    <property type="match status" value="1"/>
</dbReference>
<feature type="region of interest" description="Disordered" evidence="3">
    <location>
        <begin position="179"/>
        <end position="201"/>
    </location>
</feature>
<keyword evidence="6" id="KW-1185">Reference proteome</keyword>
<evidence type="ECO:0000259" key="4">
    <source>
        <dbReference type="PROSITE" id="PS51186"/>
    </source>
</evidence>
<dbReference type="Gene3D" id="3.40.630.30">
    <property type="match status" value="1"/>
</dbReference>
<dbReference type="GO" id="GO:0016747">
    <property type="term" value="F:acyltransferase activity, transferring groups other than amino-acyl groups"/>
    <property type="evidence" value="ECO:0007669"/>
    <property type="project" value="InterPro"/>
</dbReference>
<name>A0A9Q5HVY4_SANBA</name>
<dbReference type="AlphaFoldDB" id="A0A9Q5HVY4"/>
<dbReference type="EMBL" id="LNZH02000198">
    <property type="protein sequence ID" value="OCB86870.1"/>
    <property type="molecule type" value="Genomic_DNA"/>
</dbReference>
<feature type="domain" description="N-acetyltransferase" evidence="4">
    <location>
        <begin position="18"/>
        <end position="171"/>
    </location>
</feature>
<organism evidence="5 6">
    <name type="scientific">Sanghuangporus baumii</name>
    <name type="common">Phellinus baumii</name>
    <dbReference type="NCBI Taxonomy" id="108892"/>
    <lineage>
        <taxon>Eukaryota</taxon>
        <taxon>Fungi</taxon>
        <taxon>Dikarya</taxon>
        <taxon>Basidiomycota</taxon>
        <taxon>Agaricomycotina</taxon>
        <taxon>Agaricomycetes</taxon>
        <taxon>Hymenochaetales</taxon>
        <taxon>Hymenochaetaceae</taxon>
        <taxon>Sanghuangporus</taxon>
    </lineage>
</organism>
<evidence type="ECO:0000313" key="5">
    <source>
        <dbReference type="EMBL" id="OCB86870.1"/>
    </source>
</evidence>
<dbReference type="InterPro" id="IPR016181">
    <property type="entry name" value="Acyl_CoA_acyltransferase"/>
</dbReference>
<accession>A0A9Q5HVY4</accession>
<proteinExistence type="predicted"/>
<keyword evidence="2" id="KW-0012">Acyltransferase</keyword>
<reference evidence="5" key="1">
    <citation type="submission" date="2016-06" db="EMBL/GenBank/DDBJ databases">
        <title>Draft Genome sequence of the fungus Inonotus baumii.</title>
        <authorList>
            <person name="Zhu H."/>
            <person name="Lin W."/>
        </authorList>
    </citation>
    <scope>NUCLEOTIDE SEQUENCE</scope>
    <source>
        <strain evidence="5">821</strain>
    </source>
</reference>
<dbReference type="SUPFAM" id="SSF55729">
    <property type="entry name" value="Acyl-CoA N-acyltransferases (Nat)"/>
    <property type="match status" value="1"/>
</dbReference>
<evidence type="ECO:0000256" key="1">
    <source>
        <dbReference type="ARBA" id="ARBA00022679"/>
    </source>
</evidence>
<dbReference type="CDD" id="cd04301">
    <property type="entry name" value="NAT_SF"/>
    <property type="match status" value="1"/>
</dbReference>
<dbReference type="OrthoDB" id="47374at2759"/>
<keyword evidence="1" id="KW-0808">Transferase</keyword>
<dbReference type="Pfam" id="PF00583">
    <property type="entry name" value="Acetyltransf_1"/>
    <property type="match status" value="1"/>
</dbReference>
<dbReference type="GO" id="GO:0031415">
    <property type="term" value="C:NatA complex"/>
    <property type="evidence" value="ECO:0007669"/>
    <property type="project" value="TreeGrafter"/>
</dbReference>
<gene>
    <name evidence="5" type="ORF">A7U60_g6043</name>
</gene>